<reference evidence="4 5" key="1">
    <citation type="submission" date="2020-07" db="EMBL/GenBank/DDBJ databases">
        <title>Sequencing the genomes of 1000 actinobacteria strains.</title>
        <authorList>
            <person name="Klenk H.-P."/>
        </authorList>
    </citation>
    <scope>NUCLEOTIDE SEQUENCE [LARGE SCALE GENOMIC DNA]</scope>
    <source>
        <strain evidence="4 5">DSM 44121</strain>
    </source>
</reference>
<evidence type="ECO:0000256" key="3">
    <source>
        <dbReference type="HAMAP-Rule" id="MF_00502"/>
    </source>
</evidence>
<accession>A0A7W3PCW9</accession>
<keyword evidence="5" id="KW-1185">Reference proteome</keyword>
<dbReference type="InterPro" id="IPR027493">
    <property type="entry name" value="Ribosomal_bL31_B"/>
</dbReference>
<organism evidence="4 5">
    <name type="scientific">Promicromonospora sukumoe</name>
    <dbReference type="NCBI Taxonomy" id="88382"/>
    <lineage>
        <taxon>Bacteria</taxon>
        <taxon>Bacillati</taxon>
        <taxon>Actinomycetota</taxon>
        <taxon>Actinomycetes</taxon>
        <taxon>Micrococcales</taxon>
        <taxon>Promicromonosporaceae</taxon>
        <taxon>Promicromonospora</taxon>
    </lineage>
</organism>
<dbReference type="NCBIfam" id="NF002462">
    <property type="entry name" value="PRK01678.1"/>
    <property type="match status" value="1"/>
</dbReference>
<dbReference type="SUPFAM" id="SSF143800">
    <property type="entry name" value="L28p-like"/>
    <property type="match status" value="1"/>
</dbReference>
<dbReference type="EMBL" id="JACGWV010000001">
    <property type="protein sequence ID" value="MBA8807360.1"/>
    <property type="molecule type" value="Genomic_DNA"/>
</dbReference>
<evidence type="ECO:0000313" key="5">
    <source>
        <dbReference type="Proteomes" id="UP000540568"/>
    </source>
</evidence>
<dbReference type="PANTHER" id="PTHR33280:SF1">
    <property type="entry name" value="LARGE RIBOSOMAL SUBUNIT PROTEIN BL31C"/>
    <property type="match status" value="1"/>
</dbReference>
<gene>
    <name evidence="3" type="primary">rpmE2</name>
    <name evidence="4" type="ORF">FHX71_001302</name>
</gene>
<dbReference type="InterPro" id="IPR042105">
    <property type="entry name" value="Ribosomal_bL31_sf"/>
</dbReference>
<comment type="subunit">
    <text evidence="3">Part of the 50S ribosomal subunit.</text>
</comment>
<dbReference type="InterPro" id="IPR002150">
    <property type="entry name" value="Ribosomal_bL31"/>
</dbReference>
<dbReference type="GO" id="GO:0005840">
    <property type="term" value="C:ribosome"/>
    <property type="evidence" value="ECO:0007669"/>
    <property type="project" value="UniProtKB-KW"/>
</dbReference>
<evidence type="ECO:0000313" key="4">
    <source>
        <dbReference type="EMBL" id="MBA8807360.1"/>
    </source>
</evidence>
<keyword evidence="2 3" id="KW-0687">Ribonucleoprotein</keyword>
<sequence length="100" mass="10807">MKQNLHPTYGPVVFRDASAGFTFLTRSTLAGSTDSGPGRPTATIEWSDGQTYPVVDVEISSASHPFWTGSARVVDTAGRVEKFRQRYAKHNTSSDSKGGN</sequence>
<dbReference type="RefSeq" id="WP_182614948.1">
    <property type="nucleotide sequence ID" value="NZ_BAAATF010000007.1"/>
</dbReference>
<proteinExistence type="inferred from homology"/>
<comment type="similarity">
    <text evidence="3">Belongs to the bacterial ribosomal protein bL31 family. Type B subfamily.</text>
</comment>
<keyword evidence="1 3" id="KW-0689">Ribosomal protein</keyword>
<evidence type="ECO:0000256" key="1">
    <source>
        <dbReference type="ARBA" id="ARBA00022980"/>
    </source>
</evidence>
<comment type="caution">
    <text evidence="4">The sequence shown here is derived from an EMBL/GenBank/DDBJ whole genome shotgun (WGS) entry which is preliminary data.</text>
</comment>
<dbReference type="Gene3D" id="4.10.830.30">
    <property type="entry name" value="Ribosomal protein L31"/>
    <property type="match status" value="1"/>
</dbReference>
<dbReference type="HAMAP" id="MF_00502">
    <property type="entry name" value="Ribosomal_bL31_2"/>
    <property type="match status" value="1"/>
</dbReference>
<dbReference type="Pfam" id="PF01197">
    <property type="entry name" value="Ribosomal_L31"/>
    <property type="match status" value="1"/>
</dbReference>
<name>A0A7W3PCW9_9MICO</name>
<dbReference type="PROSITE" id="PS01143">
    <property type="entry name" value="RIBOSOMAL_L31"/>
    <property type="match status" value="1"/>
</dbReference>
<evidence type="ECO:0000256" key="2">
    <source>
        <dbReference type="ARBA" id="ARBA00023274"/>
    </source>
</evidence>
<dbReference type="GO" id="GO:0006412">
    <property type="term" value="P:translation"/>
    <property type="evidence" value="ECO:0007669"/>
    <property type="project" value="UniProtKB-UniRule"/>
</dbReference>
<dbReference type="NCBIfam" id="TIGR00105">
    <property type="entry name" value="L31"/>
    <property type="match status" value="1"/>
</dbReference>
<dbReference type="PANTHER" id="PTHR33280">
    <property type="entry name" value="50S RIBOSOMAL PROTEIN L31, CHLOROPLASTIC"/>
    <property type="match status" value="1"/>
</dbReference>
<dbReference type="AlphaFoldDB" id="A0A7W3PCW9"/>
<dbReference type="GO" id="GO:1990904">
    <property type="term" value="C:ribonucleoprotein complex"/>
    <property type="evidence" value="ECO:0007669"/>
    <property type="project" value="UniProtKB-KW"/>
</dbReference>
<dbReference type="GO" id="GO:0003735">
    <property type="term" value="F:structural constituent of ribosome"/>
    <property type="evidence" value="ECO:0007669"/>
    <property type="project" value="InterPro"/>
</dbReference>
<dbReference type="Proteomes" id="UP000540568">
    <property type="component" value="Unassembled WGS sequence"/>
</dbReference>
<protein>
    <recommendedName>
        <fullName evidence="3">Large ribosomal subunit protein bL31B</fullName>
    </recommendedName>
</protein>
<dbReference type="InterPro" id="IPR034704">
    <property type="entry name" value="Ribosomal_bL28/bL31-like_sf"/>
</dbReference>